<sequence length="243" mass="26628">MLVLPTLDPPAVAPATYLSATLHALAREEHVARKPRRLLEPEHATWMRFRGRLGTRAFVELLLEDAAVSQPEPFDAAALLGADAPLEPVPEDIVADWLAVVSRLPLDAPTRDYLDQQAQRLGLTARLAYSDLHRLQPHHRVLELPGTGGRLAAHVVQTQPGVFLKDVFTIACGSWQERALAGLIAVELGVVGEVRIRLDPDLARTRDAGEGFSHVFGLRSDKGGAFEREQLALWFPSADIVLV</sequence>
<comment type="caution">
    <text evidence="1">The sequence shown here is derived from an EMBL/GenBank/DDBJ whole genome shotgun (WGS) entry which is preliminary data.</text>
</comment>
<accession>A0A150SHD2</accession>
<dbReference type="EMBL" id="JEMC01001819">
    <property type="protein sequence ID" value="KYF93516.1"/>
    <property type="molecule type" value="Genomic_DNA"/>
</dbReference>
<evidence type="ECO:0000313" key="1">
    <source>
        <dbReference type="EMBL" id="KYF93516.1"/>
    </source>
</evidence>
<reference evidence="1 2" key="1">
    <citation type="submission" date="2014-02" db="EMBL/GenBank/DDBJ databases">
        <title>The small core and large imbalanced accessory genome model reveals a collaborative survival strategy of Sorangium cellulosum strains in nature.</title>
        <authorList>
            <person name="Han K."/>
            <person name="Peng R."/>
            <person name="Blom J."/>
            <person name="Li Y.-Z."/>
        </authorList>
    </citation>
    <scope>NUCLEOTIDE SEQUENCE [LARGE SCALE GENOMIC DNA]</scope>
    <source>
        <strain evidence="1 2">So0149</strain>
    </source>
</reference>
<organism evidence="1 2">
    <name type="scientific">Sorangium cellulosum</name>
    <name type="common">Polyangium cellulosum</name>
    <dbReference type="NCBI Taxonomy" id="56"/>
    <lineage>
        <taxon>Bacteria</taxon>
        <taxon>Pseudomonadati</taxon>
        <taxon>Myxococcota</taxon>
        <taxon>Polyangia</taxon>
        <taxon>Polyangiales</taxon>
        <taxon>Polyangiaceae</taxon>
        <taxon>Sorangium</taxon>
    </lineage>
</organism>
<dbReference type="AlphaFoldDB" id="A0A150SHD2"/>
<dbReference type="Proteomes" id="UP000075515">
    <property type="component" value="Unassembled WGS sequence"/>
</dbReference>
<protein>
    <submittedName>
        <fullName evidence="1">Uncharacterized protein</fullName>
    </submittedName>
</protein>
<proteinExistence type="predicted"/>
<name>A0A150SHD2_SORCE</name>
<evidence type="ECO:0000313" key="2">
    <source>
        <dbReference type="Proteomes" id="UP000075515"/>
    </source>
</evidence>
<gene>
    <name evidence="1" type="ORF">BE18_30510</name>
</gene>